<comment type="subcellular location">
    <subcellularLocation>
        <location evidence="1">Cytoplasm</location>
        <location evidence="1">Cytoskeleton</location>
    </subcellularLocation>
</comment>
<dbReference type="SUPFAM" id="SSF52047">
    <property type="entry name" value="RNI-like"/>
    <property type="match status" value="1"/>
</dbReference>
<dbReference type="GO" id="GO:0007015">
    <property type="term" value="P:actin filament organization"/>
    <property type="evidence" value="ECO:0007669"/>
    <property type="project" value="TreeGrafter"/>
</dbReference>
<dbReference type="Gene3D" id="3.80.10.10">
    <property type="entry name" value="Ribonuclease Inhibitor"/>
    <property type="match status" value="1"/>
</dbReference>
<dbReference type="GO" id="GO:0030016">
    <property type="term" value="C:myofibril"/>
    <property type="evidence" value="ECO:0007669"/>
    <property type="project" value="TreeGrafter"/>
</dbReference>
<dbReference type="GO" id="GO:0051694">
    <property type="term" value="P:pointed-end actin filament capping"/>
    <property type="evidence" value="ECO:0007669"/>
    <property type="project" value="InterPro"/>
</dbReference>
<dbReference type="EMBL" id="OC858225">
    <property type="protein sequence ID" value="CAD7626195.1"/>
    <property type="molecule type" value="Genomic_DNA"/>
</dbReference>
<dbReference type="OrthoDB" id="2163268at2759"/>
<sequence length="411" mass="46738">MADDNNDEFEFEYTKPTSTVSHVTRQSLITKTTRTINQRRLSERQKSVESPPVEQPKLKMLYGRDLKEYDNVDVENLLAQLSAEELEQLSEEVDPDDNLLPPSQRCKDQTSKSATGPLNRKKLLTFLTKFAAEQEDWPEFKQFQPGVKKGKIFIPKETDTPDQSSDEKIILDLEDGAEQALDDASEADLVDLAGILGLHSMLNQDQFHNSILNKGQRIGDKFESIVKAPTPKKLPFEPDNITDPEATAKQVIANDPNLKELNWNNIKFIPRETFKKMFDGLKNNTHLQTIHLSNTGLTDGPAEKLVEALKENTTLRTISLESNYLSGPMLRTLIQSLLAKQRILEFRACNQRPIIMGNRIEMEIAKAVEQNDTLLRLGLCFDVPCARQKVTDHLQANNDNIRINRVYNVQR</sequence>
<dbReference type="SMART" id="SM00368">
    <property type="entry name" value="LRR_RI"/>
    <property type="match status" value="2"/>
</dbReference>
<dbReference type="GO" id="GO:0005523">
    <property type="term" value="F:tropomyosin binding"/>
    <property type="evidence" value="ECO:0007669"/>
    <property type="project" value="InterPro"/>
</dbReference>
<keyword evidence="2" id="KW-0963">Cytoplasm</keyword>
<protein>
    <recommendedName>
        <fullName evidence="7">Tropomodulin</fullName>
    </recommendedName>
</protein>
<dbReference type="PANTHER" id="PTHR10901">
    <property type="entry name" value="TROPOMODULIN"/>
    <property type="match status" value="1"/>
</dbReference>
<evidence type="ECO:0000313" key="5">
    <source>
        <dbReference type="EMBL" id="CAD7626195.1"/>
    </source>
</evidence>
<gene>
    <name evidence="5" type="ORF">OSB1V03_LOCUS6628</name>
</gene>
<proteinExistence type="predicted"/>
<dbReference type="InterPro" id="IPR032675">
    <property type="entry name" value="LRR_dom_sf"/>
</dbReference>
<evidence type="ECO:0000256" key="1">
    <source>
        <dbReference type="ARBA" id="ARBA00004245"/>
    </source>
</evidence>
<dbReference type="GO" id="GO:0030239">
    <property type="term" value="P:myofibril assembly"/>
    <property type="evidence" value="ECO:0007669"/>
    <property type="project" value="TreeGrafter"/>
</dbReference>
<dbReference type="AlphaFoldDB" id="A0A7R9KQM7"/>
<dbReference type="Pfam" id="PF03250">
    <property type="entry name" value="Tropomodulin"/>
    <property type="match status" value="1"/>
</dbReference>
<evidence type="ECO:0000256" key="4">
    <source>
        <dbReference type="SAM" id="MobiDB-lite"/>
    </source>
</evidence>
<dbReference type="InterPro" id="IPR004934">
    <property type="entry name" value="TMOD"/>
</dbReference>
<keyword evidence="6" id="KW-1185">Reference proteome</keyword>
<accession>A0A7R9KQM7</accession>
<keyword evidence="3" id="KW-0206">Cytoskeleton</keyword>
<feature type="region of interest" description="Disordered" evidence="4">
    <location>
        <begin position="35"/>
        <end position="55"/>
    </location>
</feature>
<dbReference type="Proteomes" id="UP000759131">
    <property type="component" value="Unassembled WGS sequence"/>
</dbReference>
<dbReference type="GO" id="GO:0005856">
    <property type="term" value="C:cytoskeleton"/>
    <property type="evidence" value="ECO:0007669"/>
    <property type="project" value="UniProtKB-SubCell"/>
</dbReference>
<evidence type="ECO:0000256" key="2">
    <source>
        <dbReference type="ARBA" id="ARBA00022490"/>
    </source>
</evidence>
<feature type="region of interest" description="Disordered" evidence="4">
    <location>
        <begin position="88"/>
        <end position="116"/>
    </location>
</feature>
<evidence type="ECO:0000313" key="6">
    <source>
        <dbReference type="Proteomes" id="UP000759131"/>
    </source>
</evidence>
<evidence type="ECO:0000256" key="3">
    <source>
        <dbReference type="ARBA" id="ARBA00023212"/>
    </source>
</evidence>
<organism evidence="5">
    <name type="scientific">Medioppia subpectinata</name>
    <dbReference type="NCBI Taxonomy" id="1979941"/>
    <lineage>
        <taxon>Eukaryota</taxon>
        <taxon>Metazoa</taxon>
        <taxon>Ecdysozoa</taxon>
        <taxon>Arthropoda</taxon>
        <taxon>Chelicerata</taxon>
        <taxon>Arachnida</taxon>
        <taxon>Acari</taxon>
        <taxon>Acariformes</taxon>
        <taxon>Sarcoptiformes</taxon>
        <taxon>Oribatida</taxon>
        <taxon>Brachypylina</taxon>
        <taxon>Oppioidea</taxon>
        <taxon>Oppiidae</taxon>
        <taxon>Medioppia</taxon>
    </lineage>
</organism>
<feature type="compositionally biased region" description="Acidic residues" evidence="4">
    <location>
        <begin position="88"/>
        <end position="97"/>
    </location>
</feature>
<dbReference type="FunFam" id="3.80.10.10:FF:000099">
    <property type="entry name" value="Tropomodulin, isoform C"/>
    <property type="match status" value="1"/>
</dbReference>
<name>A0A7R9KQM7_9ACAR</name>
<reference evidence="5" key="1">
    <citation type="submission" date="2020-11" db="EMBL/GenBank/DDBJ databases">
        <authorList>
            <person name="Tran Van P."/>
        </authorList>
    </citation>
    <scope>NUCLEOTIDE SEQUENCE</scope>
</reference>
<evidence type="ECO:0008006" key="7">
    <source>
        <dbReference type="Google" id="ProtNLM"/>
    </source>
</evidence>
<dbReference type="EMBL" id="CAJPIZ010003650">
    <property type="protein sequence ID" value="CAG2106625.1"/>
    <property type="molecule type" value="Genomic_DNA"/>
</dbReference>
<dbReference type="PANTHER" id="PTHR10901:SF6">
    <property type="entry name" value="TROPOMODULIN, ISOFORM N"/>
    <property type="match status" value="1"/>
</dbReference>